<accession>A0ABR7YAB3</accession>
<dbReference type="RefSeq" id="WP_190301234.1">
    <property type="nucleotide sequence ID" value="NZ_JACOIJ010000002.1"/>
</dbReference>
<comment type="caution">
    <text evidence="1">The sequence shown here is derived from an EMBL/GenBank/DDBJ whole genome shotgun (WGS) entry which is preliminary data.</text>
</comment>
<proteinExistence type="predicted"/>
<keyword evidence="2" id="KW-1185">Reference proteome</keyword>
<evidence type="ECO:0000313" key="2">
    <source>
        <dbReference type="Proteomes" id="UP000651271"/>
    </source>
</evidence>
<reference evidence="1 2" key="1">
    <citation type="submission" date="2020-08" db="EMBL/GenBank/DDBJ databases">
        <title>Sphingobacterium sp. DN04309 isolated from aquaculture water.</title>
        <authorList>
            <person name="Zhang M."/>
        </authorList>
    </citation>
    <scope>NUCLEOTIDE SEQUENCE [LARGE SCALE GENOMIC DNA]</scope>
    <source>
        <strain evidence="1 2">DN04309</strain>
    </source>
</reference>
<sequence>MNNLHCTRYWILLILSLPILLIAKPKKPAVLIYGSTIEAYVAALQSAASGVPTLWVNPASYSFEKDKFELKSSEEGKLIDGGVVNQFIKEERSKKDSTNSFILNGKRQSYNVLTADNLFLTILNGEDVVNIEHSKSWKVTLSNKSNYAVHVVMDASIGHTLASKAKVENLPQAQFMRANALTIADARSVVLVGEKQGEVVVSRLGDLISQKDNFFVADGNDFIERDNLNFRLAYGQVMGAIAGYCTFFKTTTDKIDLRTLQNELLMFRSRLLPTVDVSYQDKNFISLQRMYLAGILPLSTSEGKPAFDLADSVRVSDIKPIVNQFYSRAQLWFVDNTPEFLTVQDALNLIKFTAFRAEELDVEVKNKWNKELTFKGEFDPSKVVSRYEFAVLFDKYAAPFVKKVSQDGATIYR</sequence>
<name>A0ABR7YAB3_9SPHI</name>
<gene>
    <name evidence="1" type="ORF">H8B04_01480</name>
</gene>
<dbReference type="EMBL" id="JACOIJ010000002">
    <property type="protein sequence ID" value="MBD1428245.1"/>
    <property type="molecule type" value="Genomic_DNA"/>
</dbReference>
<protein>
    <submittedName>
        <fullName evidence="1">Uncharacterized protein</fullName>
    </submittedName>
</protein>
<dbReference type="Proteomes" id="UP000651271">
    <property type="component" value="Unassembled WGS sequence"/>
</dbReference>
<organism evidence="1 2">
    <name type="scientific">Sphingobacterium litopenaei</name>
    <dbReference type="NCBI Taxonomy" id="2763500"/>
    <lineage>
        <taxon>Bacteria</taxon>
        <taxon>Pseudomonadati</taxon>
        <taxon>Bacteroidota</taxon>
        <taxon>Sphingobacteriia</taxon>
        <taxon>Sphingobacteriales</taxon>
        <taxon>Sphingobacteriaceae</taxon>
        <taxon>Sphingobacterium</taxon>
    </lineage>
</organism>
<evidence type="ECO:0000313" key="1">
    <source>
        <dbReference type="EMBL" id="MBD1428245.1"/>
    </source>
</evidence>